<accession>A0A850CFM6</accession>
<evidence type="ECO:0000313" key="1">
    <source>
        <dbReference type="EMBL" id="NUQ90859.1"/>
    </source>
</evidence>
<organism evidence="1 2">
    <name type="scientific">Glycomyces artemisiae</name>
    <dbReference type="NCBI Taxonomy" id="1076443"/>
    <lineage>
        <taxon>Bacteria</taxon>
        <taxon>Bacillati</taxon>
        <taxon>Actinomycetota</taxon>
        <taxon>Actinomycetes</taxon>
        <taxon>Glycomycetales</taxon>
        <taxon>Glycomycetaceae</taxon>
        <taxon>Glycomyces</taxon>
    </lineage>
</organism>
<sequence>MEVALVPGRAGEGWTMALPGGDPAYHRDLAAAVREAEAAGPLRWVVADVARDYPALMEAGARLDRARDLRLAERILSRVEAHDPPAYVVASDPDAGTLFEREPEPVDGPAELTRLQAAWLDQRRRTANAAIPGLGTL</sequence>
<name>A0A850CFM6_9ACTN</name>
<dbReference type="EMBL" id="JABFXE010000863">
    <property type="protein sequence ID" value="NUQ90859.1"/>
    <property type="molecule type" value="Genomic_DNA"/>
</dbReference>
<dbReference type="Proteomes" id="UP000574690">
    <property type="component" value="Unassembled WGS sequence"/>
</dbReference>
<gene>
    <name evidence="1" type="ORF">HOQ43_20640</name>
</gene>
<evidence type="ECO:0000313" key="2">
    <source>
        <dbReference type="Proteomes" id="UP000574690"/>
    </source>
</evidence>
<feature type="non-terminal residue" evidence="1">
    <location>
        <position position="137"/>
    </location>
</feature>
<comment type="caution">
    <text evidence="1">The sequence shown here is derived from an EMBL/GenBank/DDBJ whole genome shotgun (WGS) entry which is preliminary data.</text>
</comment>
<proteinExistence type="predicted"/>
<protein>
    <submittedName>
        <fullName evidence="1">Uncharacterized protein</fullName>
    </submittedName>
</protein>
<dbReference type="AlphaFoldDB" id="A0A850CFM6"/>
<reference evidence="1 2" key="1">
    <citation type="submission" date="2020-05" db="EMBL/GenBank/DDBJ databases">
        <title>DNA-SIP metagenomic assembled genomes.</title>
        <authorList>
            <person name="Yu J."/>
        </authorList>
    </citation>
    <scope>NUCLEOTIDE SEQUENCE [LARGE SCALE GENOMIC DNA]</scope>
    <source>
        <strain evidence="1">Bin5.27</strain>
    </source>
</reference>